<evidence type="ECO:0000256" key="1">
    <source>
        <dbReference type="SAM" id="SignalP"/>
    </source>
</evidence>
<evidence type="ECO:0000313" key="2">
    <source>
        <dbReference type="EMBL" id="GEA59295.1"/>
    </source>
</evidence>
<gene>
    <name evidence="2" type="ORF">VCO01S_04880</name>
</gene>
<dbReference type="PROSITE" id="PS51257">
    <property type="entry name" value="PROKAR_LIPOPROTEIN"/>
    <property type="match status" value="1"/>
</dbReference>
<feature type="signal peptide" evidence="1">
    <location>
        <begin position="1"/>
        <end position="18"/>
    </location>
</feature>
<keyword evidence="1" id="KW-0732">Signal</keyword>
<sequence>MTMYKYLLLAVVSLGLTACDGGTGSNIKAPKLKPEEVKAITSLATASGVNRGHDWRAISSSENKTDADDAAVAVEFNMDKPFNIDRVDGDLSTETHKIFTYEWQTFDPIGDDKYYTDDETHTLEVGIPGLATAKNKLQKLLSKENLSPEDQIRKAVYENFALPMALGKSELGAYRSFKTLTSVSLPSSGQPLCSPLSNGDLGMSCAIPEELSVFNQETTITLRQQSGEESKPFYYKTNDGDVYEAYKFIQIIEVRGSDSVKRFSSDVLIHPGIGIISMDLPVINGINENGIKTTQTKWEWFNDNPNILEQDY</sequence>
<name>A0A4Y3IJE6_9VIBR</name>
<organism evidence="2 3">
    <name type="scientific">Vibrio comitans NBRC 102076</name>
    <dbReference type="NCBI Taxonomy" id="1219078"/>
    <lineage>
        <taxon>Bacteria</taxon>
        <taxon>Pseudomonadati</taxon>
        <taxon>Pseudomonadota</taxon>
        <taxon>Gammaproteobacteria</taxon>
        <taxon>Vibrionales</taxon>
        <taxon>Vibrionaceae</taxon>
        <taxon>Vibrio</taxon>
    </lineage>
</organism>
<feature type="chain" id="PRO_5021481266" description="Lipoprotein" evidence="1">
    <location>
        <begin position="19"/>
        <end position="312"/>
    </location>
</feature>
<accession>A0A4Y3IJE6</accession>
<keyword evidence="3" id="KW-1185">Reference proteome</keyword>
<dbReference type="EMBL" id="BJLH01000002">
    <property type="protein sequence ID" value="GEA59295.1"/>
    <property type="molecule type" value="Genomic_DNA"/>
</dbReference>
<dbReference type="Proteomes" id="UP000318242">
    <property type="component" value="Unassembled WGS sequence"/>
</dbReference>
<comment type="caution">
    <text evidence="2">The sequence shown here is derived from an EMBL/GenBank/DDBJ whole genome shotgun (WGS) entry which is preliminary data.</text>
</comment>
<dbReference type="AlphaFoldDB" id="A0A4Y3IJE6"/>
<evidence type="ECO:0008006" key="4">
    <source>
        <dbReference type="Google" id="ProtNLM"/>
    </source>
</evidence>
<proteinExistence type="predicted"/>
<protein>
    <recommendedName>
        <fullName evidence="4">Lipoprotein</fullName>
    </recommendedName>
</protein>
<evidence type="ECO:0000313" key="3">
    <source>
        <dbReference type="Proteomes" id="UP000318242"/>
    </source>
</evidence>
<reference evidence="2 3" key="1">
    <citation type="submission" date="2019-06" db="EMBL/GenBank/DDBJ databases">
        <title>Whole genome shotgun sequence of Vibrio comitans NBRC 102076.</title>
        <authorList>
            <person name="Hosoyama A."/>
            <person name="Uohara A."/>
            <person name="Ohji S."/>
            <person name="Ichikawa N."/>
        </authorList>
    </citation>
    <scope>NUCLEOTIDE SEQUENCE [LARGE SCALE GENOMIC DNA]</scope>
    <source>
        <strain evidence="2 3">NBRC 102076</strain>
    </source>
</reference>